<organism evidence="1 2">
    <name type="scientific">Chionoecetes opilio</name>
    <name type="common">Atlantic snow crab</name>
    <name type="synonym">Cancer opilio</name>
    <dbReference type="NCBI Taxonomy" id="41210"/>
    <lineage>
        <taxon>Eukaryota</taxon>
        <taxon>Metazoa</taxon>
        <taxon>Ecdysozoa</taxon>
        <taxon>Arthropoda</taxon>
        <taxon>Crustacea</taxon>
        <taxon>Multicrustacea</taxon>
        <taxon>Malacostraca</taxon>
        <taxon>Eumalacostraca</taxon>
        <taxon>Eucarida</taxon>
        <taxon>Decapoda</taxon>
        <taxon>Pleocyemata</taxon>
        <taxon>Brachyura</taxon>
        <taxon>Eubrachyura</taxon>
        <taxon>Majoidea</taxon>
        <taxon>Majidae</taxon>
        <taxon>Chionoecetes</taxon>
    </lineage>
</organism>
<reference evidence="1" key="1">
    <citation type="submission" date="2020-07" db="EMBL/GenBank/DDBJ databases">
        <title>The High-quality genome of the commercially important snow crab, Chionoecetes opilio.</title>
        <authorList>
            <person name="Jeong J.-H."/>
            <person name="Ryu S."/>
        </authorList>
    </citation>
    <scope>NUCLEOTIDE SEQUENCE</scope>
    <source>
        <strain evidence="1">MADBK_172401_WGS</strain>
        <tissue evidence="1">Digestive gland</tissue>
    </source>
</reference>
<gene>
    <name evidence="1" type="ORF">GWK47_053708</name>
</gene>
<sequence>MDVDEGVLWLLTALRLSRGPDGVEKEKLIQNVNSCFLRVKKERKANTVPASQASEELRDFQAKASLLLLLCLPQIRELPSVQNCEDFQSMISSLPELSEDIFFAVVRTQKTVLEAHPHLEEDLAIRDHHELLQFLGQVAADPEYDPDRDLALNNSLSKYR</sequence>
<dbReference type="Proteomes" id="UP000770661">
    <property type="component" value="Unassembled WGS sequence"/>
</dbReference>
<keyword evidence="2" id="KW-1185">Reference proteome</keyword>
<evidence type="ECO:0000313" key="2">
    <source>
        <dbReference type="Proteomes" id="UP000770661"/>
    </source>
</evidence>
<accession>A0A8J5CQG5</accession>
<comment type="caution">
    <text evidence="1">The sequence shown here is derived from an EMBL/GenBank/DDBJ whole genome shotgun (WGS) entry which is preliminary data.</text>
</comment>
<proteinExistence type="predicted"/>
<name>A0A8J5CQG5_CHIOP</name>
<evidence type="ECO:0000313" key="1">
    <source>
        <dbReference type="EMBL" id="KAG0717795.1"/>
    </source>
</evidence>
<dbReference type="OrthoDB" id="6348024at2759"/>
<dbReference type="AlphaFoldDB" id="A0A8J5CQG5"/>
<protein>
    <submittedName>
        <fullName evidence="1">Uncharacterized protein</fullName>
    </submittedName>
</protein>
<dbReference type="EMBL" id="JACEEZ010017076">
    <property type="protein sequence ID" value="KAG0717795.1"/>
    <property type="molecule type" value="Genomic_DNA"/>
</dbReference>